<proteinExistence type="predicted"/>
<sequence>MSRFILFILLVAGISVAKAANATTYKLSELRVEYLAASKNEDAAEDFYAKMEKYTGKDPVVIGYKAASEAVMAKYVWNPYFKMKHLNTALGLFEEAVALNRDNPEIRFLRFIVEYHIPDYLNMSQHMAEDKAIVIEGLVEHPKSGINKALAQTMRDVLLEKERCTPEEKQLLKSLKI</sequence>
<keyword evidence="3" id="KW-1185">Reference proteome</keyword>
<evidence type="ECO:0000256" key="1">
    <source>
        <dbReference type="SAM" id="SignalP"/>
    </source>
</evidence>
<dbReference type="SUPFAM" id="SSF48452">
    <property type="entry name" value="TPR-like"/>
    <property type="match status" value="1"/>
</dbReference>
<feature type="chain" id="PRO_5025643144" description="Tetratricopeptide repeat protein" evidence="1">
    <location>
        <begin position="20"/>
        <end position="177"/>
    </location>
</feature>
<protein>
    <recommendedName>
        <fullName evidence="4">Tetratricopeptide repeat protein</fullName>
    </recommendedName>
</protein>
<dbReference type="InterPro" id="IPR011990">
    <property type="entry name" value="TPR-like_helical_dom_sf"/>
</dbReference>
<comment type="caution">
    <text evidence="2">The sequence shown here is derived from an EMBL/GenBank/DDBJ whole genome shotgun (WGS) entry which is preliminary data.</text>
</comment>
<dbReference type="RefSeq" id="WP_162345977.1">
    <property type="nucleotide sequence ID" value="NZ_JAAEAA010000009.1"/>
</dbReference>
<organism evidence="2 3">
    <name type="scientific">Pontibacter fetidus</name>
    <dbReference type="NCBI Taxonomy" id="2700082"/>
    <lineage>
        <taxon>Bacteria</taxon>
        <taxon>Pseudomonadati</taxon>
        <taxon>Bacteroidota</taxon>
        <taxon>Cytophagia</taxon>
        <taxon>Cytophagales</taxon>
        <taxon>Hymenobacteraceae</taxon>
        <taxon>Pontibacter</taxon>
    </lineage>
</organism>
<feature type="signal peptide" evidence="1">
    <location>
        <begin position="1"/>
        <end position="19"/>
    </location>
</feature>
<name>A0A6B2H8Y7_9BACT</name>
<reference evidence="2 3" key="1">
    <citation type="submission" date="2020-01" db="EMBL/GenBank/DDBJ databases">
        <authorList>
            <person name="Kim M.K."/>
        </authorList>
    </citation>
    <scope>NUCLEOTIDE SEQUENCE [LARGE SCALE GENOMIC DNA]</scope>
    <source>
        <strain evidence="2 3">BT213</strain>
    </source>
</reference>
<evidence type="ECO:0000313" key="2">
    <source>
        <dbReference type="EMBL" id="NDK55912.1"/>
    </source>
</evidence>
<gene>
    <name evidence="2" type="ORF">GWO68_08285</name>
</gene>
<keyword evidence="1" id="KW-0732">Signal</keyword>
<accession>A0A6B2H8Y7</accession>
<evidence type="ECO:0000313" key="3">
    <source>
        <dbReference type="Proteomes" id="UP000478546"/>
    </source>
</evidence>
<dbReference type="EMBL" id="JAAEAA010000009">
    <property type="protein sequence ID" value="NDK55912.1"/>
    <property type="molecule type" value="Genomic_DNA"/>
</dbReference>
<evidence type="ECO:0008006" key="4">
    <source>
        <dbReference type="Google" id="ProtNLM"/>
    </source>
</evidence>
<dbReference type="AlphaFoldDB" id="A0A6B2H8Y7"/>
<dbReference type="Proteomes" id="UP000478546">
    <property type="component" value="Unassembled WGS sequence"/>
</dbReference>